<proteinExistence type="predicted"/>
<dbReference type="AlphaFoldDB" id="A0AAV2IMI7"/>
<evidence type="ECO:0000313" key="2">
    <source>
        <dbReference type="Proteomes" id="UP001497497"/>
    </source>
</evidence>
<evidence type="ECO:0000313" key="1">
    <source>
        <dbReference type="EMBL" id="CAL1548372.1"/>
    </source>
</evidence>
<dbReference type="EMBL" id="CAXITT010001300">
    <property type="protein sequence ID" value="CAL1548372.1"/>
    <property type="molecule type" value="Genomic_DNA"/>
</dbReference>
<comment type="caution">
    <text evidence="1">The sequence shown here is derived from an EMBL/GenBank/DDBJ whole genome shotgun (WGS) entry which is preliminary data.</text>
</comment>
<accession>A0AAV2IMI7</accession>
<sequence length="87" mass="9521">MARRDGICGPLHFFDIQNLLDAISLPGIRKWPGPGFTFFTLVCLDTNPSLDAFGQLGSPLSFRRILYCFSGSSGSGFEAFVTPSHHL</sequence>
<feature type="non-terminal residue" evidence="1">
    <location>
        <position position="87"/>
    </location>
</feature>
<gene>
    <name evidence="1" type="ORF">GSLYS_00021689001</name>
</gene>
<keyword evidence="2" id="KW-1185">Reference proteome</keyword>
<protein>
    <submittedName>
        <fullName evidence="1">Uncharacterized protein</fullName>
    </submittedName>
</protein>
<name>A0AAV2IMI7_LYMST</name>
<reference evidence="1 2" key="1">
    <citation type="submission" date="2024-04" db="EMBL/GenBank/DDBJ databases">
        <authorList>
            <consortium name="Genoscope - CEA"/>
            <person name="William W."/>
        </authorList>
    </citation>
    <scope>NUCLEOTIDE SEQUENCE [LARGE SCALE GENOMIC DNA]</scope>
</reference>
<dbReference type="Proteomes" id="UP001497497">
    <property type="component" value="Unassembled WGS sequence"/>
</dbReference>
<organism evidence="1 2">
    <name type="scientific">Lymnaea stagnalis</name>
    <name type="common">Great pond snail</name>
    <name type="synonym">Helix stagnalis</name>
    <dbReference type="NCBI Taxonomy" id="6523"/>
    <lineage>
        <taxon>Eukaryota</taxon>
        <taxon>Metazoa</taxon>
        <taxon>Spiralia</taxon>
        <taxon>Lophotrochozoa</taxon>
        <taxon>Mollusca</taxon>
        <taxon>Gastropoda</taxon>
        <taxon>Heterobranchia</taxon>
        <taxon>Euthyneura</taxon>
        <taxon>Panpulmonata</taxon>
        <taxon>Hygrophila</taxon>
        <taxon>Lymnaeoidea</taxon>
        <taxon>Lymnaeidae</taxon>
        <taxon>Lymnaea</taxon>
    </lineage>
</organism>